<evidence type="ECO:0000256" key="2">
    <source>
        <dbReference type="ARBA" id="ARBA00004305"/>
    </source>
</evidence>
<evidence type="ECO:0000259" key="30">
    <source>
        <dbReference type="Pfam" id="PF02771"/>
    </source>
</evidence>
<evidence type="ECO:0000256" key="1">
    <source>
        <dbReference type="ARBA" id="ARBA00001974"/>
    </source>
</evidence>
<evidence type="ECO:0000256" key="20">
    <source>
        <dbReference type="ARBA" id="ARBA00048235"/>
    </source>
</evidence>
<keyword evidence="13" id="KW-0443">Lipid metabolism</keyword>
<feature type="domain" description="Acyl-CoA dehydrogenase/oxidase C-terminal" evidence="28">
    <location>
        <begin position="287"/>
        <end position="434"/>
    </location>
</feature>
<evidence type="ECO:0000256" key="13">
    <source>
        <dbReference type="ARBA" id="ARBA00023098"/>
    </source>
</evidence>
<dbReference type="FunFam" id="1.10.540.10:FF:000012">
    <property type="entry name" value="Acyl-CoA dehydrogenase short/branched chain"/>
    <property type="match status" value="1"/>
</dbReference>
<dbReference type="CDD" id="cd01158">
    <property type="entry name" value="SCAD_SBCAD"/>
    <property type="match status" value="1"/>
</dbReference>
<comment type="catalytic activity">
    <reaction evidence="24">
        <text>hexanoyl-CoA + oxidized [electron-transfer flavoprotein] + H(+) = (2E)-hexenoyl-CoA + reduced [electron-transfer flavoprotein]</text>
        <dbReference type="Rhea" id="RHEA:43464"/>
        <dbReference type="Rhea" id="RHEA-COMP:10685"/>
        <dbReference type="Rhea" id="RHEA-COMP:10686"/>
        <dbReference type="ChEBI" id="CHEBI:15378"/>
        <dbReference type="ChEBI" id="CHEBI:57692"/>
        <dbReference type="ChEBI" id="CHEBI:58307"/>
        <dbReference type="ChEBI" id="CHEBI:62077"/>
        <dbReference type="ChEBI" id="CHEBI:62620"/>
    </reaction>
    <physiologicalReaction direction="left-to-right" evidence="24">
        <dbReference type="Rhea" id="RHEA:43465"/>
    </physiologicalReaction>
</comment>
<protein>
    <recommendedName>
        <fullName evidence="17">Short/branched chain specific acyl-CoA dehydrogenase, mitochondrial</fullName>
        <ecNumber evidence="16">1.3.8.5</ecNumber>
    </recommendedName>
    <alternativeName>
        <fullName evidence="19">2-methyl branched chain acyl-CoA dehydrogenase</fullName>
    </alternativeName>
    <alternativeName>
        <fullName evidence="18">2-methylbutyryl-coenzyme A dehydrogenase</fullName>
    </alternativeName>
</protein>
<evidence type="ECO:0000256" key="8">
    <source>
        <dbReference type="ARBA" id="ARBA00022827"/>
    </source>
</evidence>
<evidence type="ECO:0000256" key="26">
    <source>
        <dbReference type="ARBA" id="ARBA00051903"/>
    </source>
</evidence>
<evidence type="ECO:0000313" key="31">
    <source>
        <dbReference type="EMBL" id="PHH64390.1"/>
    </source>
</evidence>
<dbReference type="GO" id="GO:0050660">
    <property type="term" value="F:flavin adenine dinucleotide binding"/>
    <property type="evidence" value="ECO:0007669"/>
    <property type="project" value="InterPro"/>
</dbReference>
<evidence type="ECO:0000256" key="6">
    <source>
        <dbReference type="ARBA" id="ARBA00022553"/>
    </source>
</evidence>
<comment type="pathway">
    <text evidence="15">Amino-acid degradation; L-isoleucine degradation.</text>
</comment>
<dbReference type="Pfam" id="PF02770">
    <property type="entry name" value="Acyl-CoA_dh_M"/>
    <property type="match status" value="1"/>
</dbReference>
<evidence type="ECO:0000256" key="25">
    <source>
        <dbReference type="ARBA" id="ARBA00049552"/>
    </source>
</evidence>
<evidence type="ECO:0000256" key="23">
    <source>
        <dbReference type="ARBA" id="ARBA00049096"/>
    </source>
</evidence>
<dbReference type="EC" id="1.3.8.5" evidence="16"/>
<keyword evidence="8 27" id="KW-0274">FAD</keyword>
<dbReference type="InterPro" id="IPR009100">
    <property type="entry name" value="AcylCoA_DH/oxidase_NM_dom_sf"/>
</dbReference>
<comment type="catalytic activity">
    <reaction evidence="25">
        <text>(2S)-2-methylbutanoyl-CoA + oxidized [electron-transfer flavoprotein] + H(+) = (2E)-2-methylbut-2-enoyl-CoA + reduced [electron-transfer flavoprotein]</text>
        <dbReference type="Rhea" id="RHEA:48256"/>
        <dbReference type="Rhea" id="RHEA-COMP:10685"/>
        <dbReference type="Rhea" id="RHEA-COMP:10686"/>
        <dbReference type="ChEBI" id="CHEBI:15378"/>
        <dbReference type="ChEBI" id="CHEBI:57337"/>
        <dbReference type="ChEBI" id="CHEBI:57692"/>
        <dbReference type="ChEBI" id="CHEBI:58307"/>
        <dbReference type="ChEBI" id="CHEBI:88166"/>
    </reaction>
    <physiologicalReaction direction="left-to-right" evidence="25">
        <dbReference type="Rhea" id="RHEA:48257"/>
    </physiologicalReaction>
</comment>
<sequence length="442" mass="48022">MTFIARALRPALCAAPRMAMRPMPRAMPRAIPRAMTRALSSTPLRLAHAPLDISDIPPTPISHLSEVENAMKDSVSKFATEVILPRARDMDEAEAMDPAIVEQLFEQGLMSIEIPEEYGGAGMNFTAAIVGIEELGRADPSVSVLVDVHNTLCNTAFMRWASPALRRKYLPRLATDTVASFCLSEPVSGSDAFALATRATETADGFCLNGSKMWITNSAEAGIFIVFATLDPAQGYRGISAFVVEKDTPGFSIAKKEKKLGIRASSTCVLALDDVVIPKENLLGERGQGYKYAINILNEGRIGIAAQMTGLALGAFENAARYVWNDRRQFGSLVGEFQGMQHQMAQAFTEVSAARALVYNAARKKEAGEDFVRDAAMAKLYASQVAGRVSGQAVEWMGGMGFVREGLAEKYWRDSKIGAIYEGTSNIQLNTIAKLLQKEYTT</sequence>
<evidence type="ECO:0000256" key="21">
    <source>
        <dbReference type="ARBA" id="ARBA00048307"/>
    </source>
</evidence>
<keyword evidence="12 27" id="KW-0560">Oxidoreductase</keyword>
<evidence type="ECO:0000313" key="32">
    <source>
        <dbReference type="Proteomes" id="UP000226192"/>
    </source>
</evidence>
<gene>
    <name evidence="31" type="ORF">CDD81_4611</name>
</gene>
<evidence type="ECO:0000259" key="28">
    <source>
        <dbReference type="Pfam" id="PF00441"/>
    </source>
</evidence>
<dbReference type="GO" id="GO:0006631">
    <property type="term" value="P:fatty acid metabolic process"/>
    <property type="evidence" value="ECO:0007669"/>
    <property type="project" value="UniProtKB-KW"/>
</dbReference>
<dbReference type="Gene3D" id="1.20.140.10">
    <property type="entry name" value="Butyryl-CoA Dehydrogenase, subunit A, domain 3"/>
    <property type="match status" value="1"/>
</dbReference>
<dbReference type="Pfam" id="PF02771">
    <property type="entry name" value="Acyl-CoA_dh_N"/>
    <property type="match status" value="1"/>
</dbReference>
<dbReference type="AlphaFoldDB" id="A0A2C5YA97"/>
<keyword evidence="32" id="KW-1185">Reference proteome</keyword>
<dbReference type="EMBL" id="NJET01000031">
    <property type="protein sequence ID" value="PHH64390.1"/>
    <property type="molecule type" value="Genomic_DNA"/>
</dbReference>
<dbReference type="InterPro" id="IPR006091">
    <property type="entry name" value="Acyl-CoA_Oxase/DH_mid-dom"/>
</dbReference>
<comment type="catalytic activity">
    <reaction evidence="22">
        <text>(2R)-2-methylbutanoyl-CoA + oxidized [electron-transfer flavoprotein] + H(+) = ethylacryloyl-CoA + reduced [electron-transfer flavoprotein]</text>
        <dbReference type="Rhea" id="RHEA:65296"/>
        <dbReference type="Rhea" id="RHEA-COMP:10685"/>
        <dbReference type="Rhea" id="RHEA-COMP:10686"/>
        <dbReference type="ChEBI" id="CHEBI:15378"/>
        <dbReference type="ChEBI" id="CHEBI:57692"/>
        <dbReference type="ChEBI" id="CHEBI:58307"/>
        <dbReference type="ChEBI" id="CHEBI:156439"/>
        <dbReference type="ChEBI" id="CHEBI:156440"/>
    </reaction>
    <physiologicalReaction direction="left-to-right" evidence="22">
        <dbReference type="Rhea" id="RHEA:65297"/>
    </physiologicalReaction>
</comment>
<feature type="domain" description="Acyl-CoA dehydrogenase/oxidase N-terminal" evidence="30">
    <location>
        <begin position="66"/>
        <end position="175"/>
    </location>
</feature>
<dbReference type="InterPro" id="IPR013786">
    <property type="entry name" value="AcylCoA_DH/ox_N"/>
</dbReference>
<dbReference type="OrthoDB" id="10262177at2759"/>
<comment type="catalytic activity">
    <reaction evidence="23">
        <text>butanoyl-CoA + oxidized [electron-transfer flavoprotein] + H(+) = (2E)-butenoyl-CoA + reduced [electron-transfer flavoprotein]</text>
        <dbReference type="Rhea" id="RHEA:24004"/>
        <dbReference type="Rhea" id="RHEA-COMP:10685"/>
        <dbReference type="Rhea" id="RHEA-COMP:10686"/>
        <dbReference type="ChEBI" id="CHEBI:15378"/>
        <dbReference type="ChEBI" id="CHEBI:57332"/>
        <dbReference type="ChEBI" id="CHEBI:57371"/>
        <dbReference type="ChEBI" id="CHEBI:57692"/>
        <dbReference type="ChEBI" id="CHEBI:58307"/>
    </reaction>
    <physiologicalReaction direction="left-to-right" evidence="23">
        <dbReference type="Rhea" id="RHEA:24005"/>
    </physiologicalReaction>
</comment>
<dbReference type="InterPro" id="IPR037069">
    <property type="entry name" value="AcylCoA_DH/ox_N_sf"/>
</dbReference>
<evidence type="ECO:0000256" key="22">
    <source>
        <dbReference type="ARBA" id="ARBA00048592"/>
    </source>
</evidence>
<evidence type="ECO:0000256" key="9">
    <source>
        <dbReference type="ARBA" id="ARBA00022832"/>
    </source>
</evidence>
<evidence type="ECO:0000256" key="16">
    <source>
        <dbReference type="ARBA" id="ARBA00039036"/>
    </source>
</evidence>
<evidence type="ECO:0000256" key="3">
    <source>
        <dbReference type="ARBA" id="ARBA00005198"/>
    </source>
</evidence>
<dbReference type="PROSITE" id="PS00072">
    <property type="entry name" value="ACYL_COA_DH_1"/>
    <property type="match status" value="1"/>
</dbReference>
<dbReference type="SUPFAM" id="SSF56645">
    <property type="entry name" value="Acyl-CoA dehydrogenase NM domain-like"/>
    <property type="match status" value="1"/>
</dbReference>
<comment type="pathway">
    <text evidence="3">Lipid metabolism; mitochondrial fatty acid beta-oxidation.</text>
</comment>
<reference evidence="31 32" key="1">
    <citation type="submission" date="2017-06" db="EMBL/GenBank/DDBJ databases">
        <title>Ant-infecting Ophiocordyceps genomes reveal a high diversity of potential behavioral manipulation genes and a possible major role for enterotoxins.</title>
        <authorList>
            <person name="De Bekker C."/>
            <person name="Evans H.C."/>
            <person name="Brachmann A."/>
            <person name="Hughes D.P."/>
        </authorList>
    </citation>
    <scope>NUCLEOTIDE SEQUENCE [LARGE SCALE GENOMIC DNA]</scope>
    <source>
        <strain evidence="31 32">Map64</strain>
    </source>
</reference>
<comment type="subunit">
    <text evidence="5">Homotetramer.</text>
</comment>
<dbReference type="GO" id="GO:0046395">
    <property type="term" value="P:carboxylic acid catabolic process"/>
    <property type="evidence" value="ECO:0007669"/>
    <property type="project" value="UniProtKB-ARBA"/>
</dbReference>
<comment type="subcellular location">
    <subcellularLocation>
        <location evidence="2">Mitochondrion matrix</location>
    </subcellularLocation>
</comment>
<comment type="catalytic activity">
    <reaction evidence="26">
        <text>2-methylpropanoyl-CoA + oxidized [electron-transfer flavoprotein] + H(+) = 2-methylpropenoyl-CoA + reduced [electron-transfer flavoprotein]</text>
        <dbReference type="Rhea" id="RHEA:44180"/>
        <dbReference type="Rhea" id="RHEA-COMP:10685"/>
        <dbReference type="Rhea" id="RHEA-COMP:10686"/>
        <dbReference type="ChEBI" id="CHEBI:15378"/>
        <dbReference type="ChEBI" id="CHEBI:57338"/>
        <dbReference type="ChEBI" id="CHEBI:57692"/>
        <dbReference type="ChEBI" id="CHEBI:58307"/>
        <dbReference type="ChEBI" id="CHEBI:62500"/>
    </reaction>
    <physiologicalReaction direction="left-to-right" evidence="26">
        <dbReference type="Rhea" id="RHEA:44181"/>
    </physiologicalReaction>
</comment>
<keyword evidence="14" id="KW-0496">Mitochondrion</keyword>
<keyword evidence="9" id="KW-0276">Fatty acid metabolism</keyword>
<evidence type="ECO:0000256" key="14">
    <source>
        <dbReference type="ARBA" id="ARBA00023128"/>
    </source>
</evidence>
<evidence type="ECO:0000256" key="7">
    <source>
        <dbReference type="ARBA" id="ARBA00022630"/>
    </source>
</evidence>
<proteinExistence type="inferred from homology"/>
<comment type="caution">
    <text evidence="31">The sequence shown here is derived from an EMBL/GenBank/DDBJ whole genome shotgun (WGS) entry which is preliminary data.</text>
</comment>
<keyword evidence="11" id="KW-0007">Acetylation</keyword>
<keyword evidence="10" id="KW-0809">Transit peptide</keyword>
<evidence type="ECO:0000256" key="5">
    <source>
        <dbReference type="ARBA" id="ARBA00011881"/>
    </source>
</evidence>
<dbReference type="InterPro" id="IPR036250">
    <property type="entry name" value="AcylCo_DH-like_C"/>
</dbReference>
<dbReference type="Gene3D" id="2.40.110.10">
    <property type="entry name" value="Butyryl-CoA Dehydrogenase, subunit A, domain 2"/>
    <property type="match status" value="1"/>
</dbReference>
<dbReference type="InterPro" id="IPR009075">
    <property type="entry name" value="AcylCo_DH/oxidase_C"/>
</dbReference>
<comment type="catalytic activity">
    <reaction evidence="20">
        <text>2-methylbutanoyl-CoA + oxidized [electron-transfer flavoprotein] + H(+) = (2E)-2-methylbut-2-enoyl-CoA + reduced [electron-transfer flavoprotein]</text>
        <dbReference type="Rhea" id="RHEA:43780"/>
        <dbReference type="Rhea" id="RHEA-COMP:10685"/>
        <dbReference type="Rhea" id="RHEA-COMP:10686"/>
        <dbReference type="ChEBI" id="CHEBI:15378"/>
        <dbReference type="ChEBI" id="CHEBI:57336"/>
        <dbReference type="ChEBI" id="CHEBI:57337"/>
        <dbReference type="ChEBI" id="CHEBI:57692"/>
        <dbReference type="ChEBI" id="CHEBI:58307"/>
        <dbReference type="EC" id="1.3.8.5"/>
    </reaction>
    <physiologicalReaction direction="left-to-right" evidence="20">
        <dbReference type="Rhea" id="RHEA:43781"/>
    </physiologicalReaction>
</comment>
<organism evidence="31 32">
    <name type="scientific">Ophiocordyceps australis</name>
    <dbReference type="NCBI Taxonomy" id="1399860"/>
    <lineage>
        <taxon>Eukaryota</taxon>
        <taxon>Fungi</taxon>
        <taxon>Dikarya</taxon>
        <taxon>Ascomycota</taxon>
        <taxon>Pezizomycotina</taxon>
        <taxon>Sordariomycetes</taxon>
        <taxon>Hypocreomycetidae</taxon>
        <taxon>Hypocreales</taxon>
        <taxon>Ophiocordycipitaceae</taxon>
        <taxon>Ophiocordyceps</taxon>
    </lineage>
</organism>
<evidence type="ECO:0000256" key="18">
    <source>
        <dbReference type="ARBA" id="ARBA00041537"/>
    </source>
</evidence>
<evidence type="ECO:0000256" key="27">
    <source>
        <dbReference type="RuleBase" id="RU362125"/>
    </source>
</evidence>
<dbReference type="SUPFAM" id="SSF47203">
    <property type="entry name" value="Acyl-CoA dehydrogenase C-terminal domain-like"/>
    <property type="match status" value="1"/>
</dbReference>
<dbReference type="PANTHER" id="PTHR43884">
    <property type="entry name" value="ACYL-COA DEHYDROGENASE"/>
    <property type="match status" value="1"/>
</dbReference>
<dbReference type="PANTHER" id="PTHR43884:SF1">
    <property type="entry name" value="SHORT_BRANCHED CHAIN SPECIFIC ACYL-COA DEHYDROGENASE, MITOCHONDRIAL"/>
    <property type="match status" value="1"/>
</dbReference>
<dbReference type="STRING" id="1399860.A0A2C5YA97"/>
<evidence type="ECO:0000259" key="29">
    <source>
        <dbReference type="Pfam" id="PF02770"/>
    </source>
</evidence>
<evidence type="ECO:0000256" key="15">
    <source>
        <dbReference type="ARBA" id="ARBA00037895"/>
    </source>
</evidence>
<comment type="cofactor">
    <cofactor evidence="1 27">
        <name>FAD</name>
        <dbReference type="ChEBI" id="CHEBI:57692"/>
    </cofactor>
</comment>
<dbReference type="FunFam" id="1.20.140.10:FF:000002">
    <property type="entry name" value="Acyl-CoA dehydrogenase short/branched chain"/>
    <property type="match status" value="1"/>
</dbReference>
<feature type="domain" description="Acyl-CoA oxidase/dehydrogenase middle" evidence="29">
    <location>
        <begin position="180"/>
        <end position="275"/>
    </location>
</feature>
<keyword evidence="6" id="KW-0597">Phosphoprotein</keyword>
<comment type="similarity">
    <text evidence="4 27">Belongs to the acyl-CoA dehydrogenase family.</text>
</comment>
<dbReference type="InterPro" id="IPR046373">
    <property type="entry name" value="Acyl-CoA_Oxase/DH_mid-dom_sf"/>
</dbReference>
<comment type="catalytic activity">
    <reaction evidence="21">
        <text>valproyl-CoA + oxidized [electron-transfer flavoprotein] + H(+) = (2E)-2-propylpent-2-enoyl-CoA + reduced [electron-transfer flavoprotein]</text>
        <dbReference type="Rhea" id="RHEA:65344"/>
        <dbReference type="Rhea" id="RHEA-COMP:10685"/>
        <dbReference type="Rhea" id="RHEA-COMP:10686"/>
        <dbReference type="ChEBI" id="CHEBI:15378"/>
        <dbReference type="ChEBI" id="CHEBI:57692"/>
        <dbReference type="ChEBI" id="CHEBI:58307"/>
        <dbReference type="ChEBI" id="CHEBI:156457"/>
        <dbReference type="ChEBI" id="CHEBI:156458"/>
    </reaction>
    <physiologicalReaction direction="left-to-right" evidence="21">
        <dbReference type="Rhea" id="RHEA:65345"/>
    </physiologicalReaction>
</comment>
<evidence type="ECO:0000256" key="10">
    <source>
        <dbReference type="ARBA" id="ARBA00022946"/>
    </source>
</evidence>
<dbReference type="InterPro" id="IPR006089">
    <property type="entry name" value="Acyl-CoA_DH_CS"/>
</dbReference>
<name>A0A2C5YA97_9HYPO</name>
<evidence type="ECO:0000256" key="17">
    <source>
        <dbReference type="ARBA" id="ARBA00039850"/>
    </source>
</evidence>
<dbReference type="GO" id="GO:0005759">
    <property type="term" value="C:mitochondrial matrix"/>
    <property type="evidence" value="ECO:0007669"/>
    <property type="project" value="UniProtKB-SubCell"/>
</dbReference>
<keyword evidence="7 27" id="KW-0285">Flavoprotein</keyword>
<evidence type="ECO:0000256" key="19">
    <source>
        <dbReference type="ARBA" id="ARBA00042821"/>
    </source>
</evidence>
<dbReference type="Gene3D" id="1.10.540.10">
    <property type="entry name" value="Acyl-CoA dehydrogenase/oxidase, N-terminal domain"/>
    <property type="match status" value="1"/>
</dbReference>
<evidence type="ECO:0000256" key="4">
    <source>
        <dbReference type="ARBA" id="ARBA00009347"/>
    </source>
</evidence>
<dbReference type="Proteomes" id="UP000226192">
    <property type="component" value="Unassembled WGS sequence"/>
</dbReference>
<dbReference type="GO" id="GO:0003853">
    <property type="term" value="F:short-chain 2-methyl fatty acyl-CoA dehydrogenase activity"/>
    <property type="evidence" value="ECO:0007669"/>
    <property type="project" value="UniProtKB-EC"/>
</dbReference>
<dbReference type="Pfam" id="PF00441">
    <property type="entry name" value="Acyl-CoA_dh_1"/>
    <property type="match status" value="1"/>
</dbReference>
<evidence type="ECO:0000256" key="24">
    <source>
        <dbReference type="ARBA" id="ARBA00049192"/>
    </source>
</evidence>
<accession>A0A2C5YA97</accession>
<dbReference type="PROSITE" id="PS00073">
    <property type="entry name" value="ACYL_COA_DH_2"/>
    <property type="match status" value="1"/>
</dbReference>
<dbReference type="FunFam" id="2.40.110.10:FF:000001">
    <property type="entry name" value="Acyl-CoA dehydrogenase, mitochondrial"/>
    <property type="match status" value="1"/>
</dbReference>
<evidence type="ECO:0000256" key="11">
    <source>
        <dbReference type="ARBA" id="ARBA00022990"/>
    </source>
</evidence>
<evidence type="ECO:0000256" key="12">
    <source>
        <dbReference type="ARBA" id="ARBA00023002"/>
    </source>
</evidence>